<keyword evidence="9 10" id="KW-0472">Membrane</keyword>
<comment type="cofactor">
    <cofactor evidence="1">
        <name>heme</name>
        <dbReference type="ChEBI" id="CHEBI:30413"/>
    </cofactor>
</comment>
<dbReference type="NCBIfam" id="TIGR02970">
    <property type="entry name" value="succ_dehyd_cytB"/>
    <property type="match status" value="1"/>
</dbReference>
<evidence type="ECO:0000313" key="11">
    <source>
        <dbReference type="EMBL" id="MBD9699004.1"/>
    </source>
</evidence>
<evidence type="ECO:0000256" key="6">
    <source>
        <dbReference type="ARBA" id="ARBA00022723"/>
    </source>
</evidence>
<dbReference type="InterPro" id="IPR039023">
    <property type="entry name" value="SdhC_prok"/>
</dbReference>
<keyword evidence="6" id="KW-0479">Metal-binding</keyword>
<dbReference type="Gene3D" id="1.20.1300.10">
    <property type="entry name" value="Fumarate reductase/succinate dehydrogenase, transmembrane subunit"/>
    <property type="match status" value="1"/>
</dbReference>
<dbReference type="SUPFAM" id="SSF81343">
    <property type="entry name" value="Fumarate reductase respiratory complex transmembrane subunits"/>
    <property type="match status" value="1"/>
</dbReference>
<keyword evidence="5 10" id="KW-0812">Transmembrane</keyword>
<keyword evidence="4" id="KW-0349">Heme</keyword>
<dbReference type="InterPro" id="IPR034804">
    <property type="entry name" value="SQR/QFR_C/D"/>
</dbReference>
<comment type="subcellular location">
    <subcellularLocation>
        <location evidence="2">Membrane</location>
    </subcellularLocation>
</comment>
<dbReference type="PANTHER" id="PTHR41910">
    <property type="entry name" value="SUCCINATE DEHYDROGENASE 2 MEMBRANE SUBUNIT SDHC"/>
    <property type="match status" value="1"/>
</dbReference>
<dbReference type="Pfam" id="PF01127">
    <property type="entry name" value="Sdh_cyt"/>
    <property type="match status" value="1"/>
</dbReference>
<feature type="transmembrane region" description="Helical" evidence="10">
    <location>
        <begin position="97"/>
        <end position="114"/>
    </location>
</feature>
<accession>A0ABR9DPF8</accession>
<dbReference type="CDD" id="cd03501">
    <property type="entry name" value="SQR_TypeA_SdhC_like"/>
    <property type="match status" value="1"/>
</dbReference>
<evidence type="ECO:0000256" key="1">
    <source>
        <dbReference type="ARBA" id="ARBA00001971"/>
    </source>
</evidence>
<keyword evidence="12" id="KW-1185">Reference proteome</keyword>
<dbReference type="EMBL" id="JACZDF010000002">
    <property type="protein sequence ID" value="MBD9699004.1"/>
    <property type="molecule type" value="Genomic_DNA"/>
</dbReference>
<evidence type="ECO:0000256" key="10">
    <source>
        <dbReference type="SAM" id="Phobius"/>
    </source>
</evidence>
<comment type="caution">
    <text evidence="11">The sequence shown here is derived from an EMBL/GenBank/DDBJ whole genome shotgun (WGS) entry which is preliminary data.</text>
</comment>
<name>A0ABR9DPF8_9MICO</name>
<proteinExistence type="inferred from homology"/>
<dbReference type="InterPro" id="IPR014314">
    <property type="entry name" value="Succ_DH_cytb556"/>
</dbReference>
<dbReference type="InterPro" id="IPR000701">
    <property type="entry name" value="SuccDH_FuR_B_TM-su"/>
</dbReference>
<evidence type="ECO:0000256" key="2">
    <source>
        <dbReference type="ARBA" id="ARBA00004370"/>
    </source>
</evidence>
<dbReference type="Proteomes" id="UP000642107">
    <property type="component" value="Unassembled WGS sequence"/>
</dbReference>
<evidence type="ECO:0000256" key="3">
    <source>
        <dbReference type="ARBA" id="ARBA00007244"/>
    </source>
</evidence>
<gene>
    <name evidence="11" type="primary">sdhC</name>
    <name evidence="11" type="ORF">IGS67_05770</name>
</gene>
<sequence>MPKAPGTLYRGREGMWSWVAHRVTGVLIFFFLLVHVLDTALVRVSPEAYNAVIGTYKNPIMGLGEAGLVAAIVFHAFNGLRIILVDYWSKGAKHHRTLFWIAMGLFVVTMAGFLPRHLMHVFGG</sequence>
<comment type="similarity">
    <text evidence="3">Belongs to the cytochrome b560 family.</text>
</comment>
<keyword evidence="7 10" id="KW-1133">Transmembrane helix</keyword>
<evidence type="ECO:0000313" key="12">
    <source>
        <dbReference type="Proteomes" id="UP000642107"/>
    </source>
</evidence>
<evidence type="ECO:0000256" key="8">
    <source>
        <dbReference type="ARBA" id="ARBA00023004"/>
    </source>
</evidence>
<feature type="transmembrane region" description="Helical" evidence="10">
    <location>
        <begin position="66"/>
        <end position="85"/>
    </location>
</feature>
<reference evidence="11 12" key="1">
    <citation type="submission" date="2020-09" db="EMBL/GenBank/DDBJ databases">
        <title>Flavimobilis rhizosphaerae sp. nov., isolated from rhizosphere soil of Spartina alterniflora.</title>
        <authorList>
            <person name="Hanqin C."/>
        </authorList>
    </citation>
    <scope>NUCLEOTIDE SEQUENCE [LARGE SCALE GENOMIC DNA]</scope>
    <source>
        <strain evidence="11 12">GY 10621</strain>
    </source>
</reference>
<organism evidence="11 12">
    <name type="scientific">Flavimobilis rhizosphaerae</name>
    <dbReference type="NCBI Taxonomy" id="2775421"/>
    <lineage>
        <taxon>Bacteria</taxon>
        <taxon>Bacillati</taxon>
        <taxon>Actinomycetota</taxon>
        <taxon>Actinomycetes</taxon>
        <taxon>Micrococcales</taxon>
        <taxon>Jonesiaceae</taxon>
        <taxon>Flavimobilis</taxon>
    </lineage>
</organism>
<dbReference type="PANTHER" id="PTHR41910:SF1">
    <property type="entry name" value="SUCCINATE DEHYDROGENASE HYDROPHOBIC MEMBRANE ANCHOR SUBUNIT"/>
    <property type="match status" value="1"/>
</dbReference>
<evidence type="ECO:0000256" key="4">
    <source>
        <dbReference type="ARBA" id="ARBA00022617"/>
    </source>
</evidence>
<feature type="transmembrane region" description="Helical" evidence="10">
    <location>
        <begin position="19"/>
        <end position="37"/>
    </location>
</feature>
<evidence type="ECO:0000256" key="9">
    <source>
        <dbReference type="ARBA" id="ARBA00023136"/>
    </source>
</evidence>
<evidence type="ECO:0000256" key="5">
    <source>
        <dbReference type="ARBA" id="ARBA00022692"/>
    </source>
</evidence>
<protein>
    <submittedName>
        <fullName evidence="11">Succinate dehydrogenase, cytochrome b556 subunit</fullName>
    </submittedName>
</protein>
<keyword evidence="8" id="KW-0408">Iron</keyword>
<dbReference type="RefSeq" id="WP_102509190.1">
    <property type="nucleotide sequence ID" value="NZ_JACZDF010000002.1"/>
</dbReference>
<evidence type="ECO:0000256" key="7">
    <source>
        <dbReference type="ARBA" id="ARBA00022989"/>
    </source>
</evidence>